<accession>A0AAV7QAT9</accession>
<gene>
    <name evidence="1" type="ORF">NDU88_002732</name>
</gene>
<feature type="non-terminal residue" evidence="1">
    <location>
        <position position="88"/>
    </location>
</feature>
<comment type="caution">
    <text evidence="1">The sequence shown here is derived from an EMBL/GenBank/DDBJ whole genome shotgun (WGS) entry which is preliminary data.</text>
</comment>
<dbReference type="AlphaFoldDB" id="A0AAV7QAT9"/>
<dbReference type="Proteomes" id="UP001066276">
    <property type="component" value="Chromosome 6"/>
</dbReference>
<evidence type="ECO:0000313" key="2">
    <source>
        <dbReference type="Proteomes" id="UP001066276"/>
    </source>
</evidence>
<protein>
    <submittedName>
        <fullName evidence="1">Uncharacterized protein</fullName>
    </submittedName>
</protein>
<organism evidence="1 2">
    <name type="scientific">Pleurodeles waltl</name>
    <name type="common">Iberian ribbed newt</name>
    <dbReference type="NCBI Taxonomy" id="8319"/>
    <lineage>
        <taxon>Eukaryota</taxon>
        <taxon>Metazoa</taxon>
        <taxon>Chordata</taxon>
        <taxon>Craniata</taxon>
        <taxon>Vertebrata</taxon>
        <taxon>Euteleostomi</taxon>
        <taxon>Amphibia</taxon>
        <taxon>Batrachia</taxon>
        <taxon>Caudata</taxon>
        <taxon>Salamandroidea</taxon>
        <taxon>Salamandridae</taxon>
        <taxon>Pleurodelinae</taxon>
        <taxon>Pleurodeles</taxon>
    </lineage>
</organism>
<sequence>LTTSEKTILLGTKRRDQRILASSALNVQLWESWKEVINTCCIFVPGLTPYKSHDSASSPHKGVMLVLEFSLRCAGYPGFFVGYLLSLQ</sequence>
<proteinExistence type="predicted"/>
<keyword evidence="2" id="KW-1185">Reference proteome</keyword>
<reference evidence="1" key="1">
    <citation type="journal article" date="2022" name="bioRxiv">
        <title>Sequencing and chromosome-scale assembly of the giantPleurodeles waltlgenome.</title>
        <authorList>
            <person name="Brown T."/>
            <person name="Elewa A."/>
            <person name="Iarovenko S."/>
            <person name="Subramanian E."/>
            <person name="Araus A.J."/>
            <person name="Petzold A."/>
            <person name="Susuki M."/>
            <person name="Suzuki K.-i.T."/>
            <person name="Hayashi T."/>
            <person name="Toyoda A."/>
            <person name="Oliveira C."/>
            <person name="Osipova E."/>
            <person name="Leigh N.D."/>
            <person name="Simon A."/>
            <person name="Yun M.H."/>
        </authorList>
    </citation>
    <scope>NUCLEOTIDE SEQUENCE</scope>
    <source>
        <strain evidence="1">20211129_DDA</strain>
        <tissue evidence="1">Liver</tissue>
    </source>
</reference>
<name>A0AAV7QAT9_PLEWA</name>
<dbReference type="EMBL" id="JANPWB010000010">
    <property type="protein sequence ID" value="KAJ1136315.1"/>
    <property type="molecule type" value="Genomic_DNA"/>
</dbReference>
<feature type="non-terminal residue" evidence="1">
    <location>
        <position position="1"/>
    </location>
</feature>
<evidence type="ECO:0000313" key="1">
    <source>
        <dbReference type="EMBL" id="KAJ1136315.1"/>
    </source>
</evidence>